<dbReference type="GO" id="GO:0005524">
    <property type="term" value="F:ATP binding"/>
    <property type="evidence" value="ECO:0007669"/>
    <property type="project" value="InterPro"/>
</dbReference>
<evidence type="ECO:0000256" key="3">
    <source>
        <dbReference type="ARBA" id="ARBA00038317"/>
    </source>
</evidence>
<organism evidence="7 8">
    <name type="scientific">Bombus bifarius</name>
    <dbReference type="NCBI Taxonomy" id="103933"/>
    <lineage>
        <taxon>Eukaryota</taxon>
        <taxon>Metazoa</taxon>
        <taxon>Ecdysozoa</taxon>
        <taxon>Arthropoda</taxon>
        <taxon>Hexapoda</taxon>
        <taxon>Insecta</taxon>
        <taxon>Pterygota</taxon>
        <taxon>Neoptera</taxon>
        <taxon>Endopterygota</taxon>
        <taxon>Hymenoptera</taxon>
        <taxon>Apocrita</taxon>
        <taxon>Aculeata</taxon>
        <taxon>Apoidea</taxon>
        <taxon>Anthophila</taxon>
        <taxon>Apidae</taxon>
        <taxon>Bombus</taxon>
        <taxon>Pyrobombus</taxon>
    </lineage>
</organism>
<dbReference type="RefSeq" id="XP_033305564.1">
    <property type="nucleotide sequence ID" value="XM_033449673.1"/>
</dbReference>
<name>A0A6P8M5H8_9HYME</name>
<evidence type="ECO:0000259" key="5">
    <source>
        <dbReference type="PROSITE" id="PS50404"/>
    </source>
</evidence>
<evidence type="ECO:0000313" key="8">
    <source>
        <dbReference type="RefSeq" id="XP_033305564.1"/>
    </source>
</evidence>
<protein>
    <recommendedName>
        <fullName evidence="1">glutathione transferase</fullName>
        <ecNumber evidence="1">2.5.1.18</ecNumber>
    </recommendedName>
</protein>
<comment type="catalytic activity">
    <reaction evidence="4">
        <text>RX + glutathione = an S-substituted glutathione + a halide anion + H(+)</text>
        <dbReference type="Rhea" id="RHEA:16437"/>
        <dbReference type="ChEBI" id="CHEBI:15378"/>
        <dbReference type="ChEBI" id="CHEBI:16042"/>
        <dbReference type="ChEBI" id="CHEBI:17792"/>
        <dbReference type="ChEBI" id="CHEBI:57925"/>
        <dbReference type="ChEBI" id="CHEBI:90779"/>
        <dbReference type="EC" id="2.5.1.18"/>
    </reaction>
</comment>
<evidence type="ECO:0000256" key="2">
    <source>
        <dbReference type="ARBA" id="ARBA00022679"/>
    </source>
</evidence>
<dbReference type="InterPro" id="IPR010987">
    <property type="entry name" value="Glutathione-S-Trfase_C-like"/>
</dbReference>
<dbReference type="InterPro" id="IPR050213">
    <property type="entry name" value="GST_superfamily"/>
</dbReference>
<dbReference type="InterPro" id="IPR006194">
    <property type="entry name" value="Gly-tRNA-synth_heterodimer"/>
</dbReference>
<dbReference type="GeneID" id="117208484"/>
<dbReference type="Proteomes" id="UP000515164">
    <property type="component" value="Unplaced"/>
</dbReference>
<dbReference type="Gene3D" id="1.20.1050.10">
    <property type="match status" value="2"/>
</dbReference>
<dbReference type="InterPro" id="IPR036249">
    <property type="entry name" value="Thioredoxin-like_sf"/>
</dbReference>
<dbReference type="SUPFAM" id="SSF47616">
    <property type="entry name" value="GST C-terminal domain-like"/>
    <property type="match status" value="1"/>
</dbReference>
<dbReference type="SUPFAM" id="SSF52833">
    <property type="entry name" value="Thioredoxin-like"/>
    <property type="match status" value="1"/>
</dbReference>
<dbReference type="KEGG" id="bbif:117208484"/>
<reference evidence="8" key="1">
    <citation type="submission" date="2025-08" db="UniProtKB">
        <authorList>
            <consortium name="RefSeq"/>
        </authorList>
    </citation>
    <scope>IDENTIFICATION</scope>
    <source>
        <tissue evidence="8">Muscle</tissue>
    </source>
</reference>
<dbReference type="InterPro" id="IPR004046">
    <property type="entry name" value="GST_C"/>
</dbReference>
<dbReference type="InterPro" id="IPR004045">
    <property type="entry name" value="Glutathione_S-Trfase_N"/>
</dbReference>
<proteinExistence type="inferred from homology"/>
<evidence type="ECO:0000313" key="7">
    <source>
        <dbReference type="Proteomes" id="UP000515164"/>
    </source>
</evidence>
<dbReference type="CDD" id="cd03192">
    <property type="entry name" value="GST_C_Sigma_like"/>
    <property type="match status" value="1"/>
</dbReference>
<evidence type="ECO:0000256" key="4">
    <source>
        <dbReference type="ARBA" id="ARBA00047960"/>
    </source>
</evidence>
<feature type="domain" description="GST N-terminal" evidence="5">
    <location>
        <begin position="1"/>
        <end position="38"/>
    </location>
</feature>
<dbReference type="PROSITE" id="PS50861">
    <property type="entry name" value="AA_TRNA_LIGASE_II_GLYAB"/>
    <property type="match status" value="1"/>
</dbReference>
<feature type="domain" description="GST C-terminal" evidence="6">
    <location>
        <begin position="40"/>
        <end position="197"/>
    </location>
</feature>
<sequence>MFLVTAYGLLPMLVADRRKVAQSTAICRYLAKQYDLTGKTDWANLHIDATVDTIHDIRHSEYPVLFCINLMRILITDSTYLFRYLLVELTENKFSDIAAFQYEEDEKVKAAKRKAAEETLPFILERLDQQVKENDGYFYDGTLSWADLTFVALLDYLNFMYKSDLIENYENLKLLEKKVLLLPKIKNWIERRPISEF</sequence>
<dbReference type="PANTHER" id="PTHR11571">
    <property type="entry name" value="GLUTATHIONE S-TRANSFERASE"/>
    <property type="match status" value="1"/>
</dbReference>
<dbReference type="AlphaFoldDB" id="A0A6P8M5H8"/>
<gene>
    <name evidence="8" type="primary">LOC117208484</name>
</gene>
<dbReference type="GO" id="GO:0004820">
    <property type="term" value="F:glycine-tRNA ligase activity"/>
    <property type="evidence" value="ECO:0007669"/>
    <property type="project" value="InterPro"/>
</dbReference>
<evidence type="ECO:0000259" key="6">
    <source>
        <dbReference type="PROSITE" id="PS50405"/>
    </source>
</evidence>
<keyword evidence="7" id="KW-1185">Reference proteome</keyword>
<dbReference type="PROSITE" id="PS50405">
    <property type="entry name" value="GST_CTER"/>
    <property type="match status" value="1"/>
</dbReference>
<evidence type="ECO:0000256" key="1">
    <source>
        <dbReference type="ARBA" id="ARBA00012452"/>
    </source>
</evidence>
<dbReference type="GO" id="GO:0005737">
    <property type="term" value="C:cytoplasm"/>
    <property type="evidence" value="ECO:0007669"/>
    <property type="project" value="InterPro"/>
</dbReference>
<dbReference type="Pfam" id="PF14497">
    <property type="entry name" value="GST_C_3"/>
    <property type="match status" value="1"/>
</dbReference>
<dbReference type="PANTHER" id="PTHR11571:SF224">
    <property type="entry name" value="HEMATOPOIETIC PROSTAGLANDIN D SYNTHASE"/>
    <property type="match status" value="1"/>
</dbReference>
<dbReference type="PROSITE" id="PS50404">
    <property type="entry name" value="GST_NTER"/>
    <property type="match status" value="1"/>
</dbReference>
<dbReference type="GO" id="GO:0006426">
    <property type="term" value="P:glycyl-tRNA aminoacylation"/>
    <property type="evidence" value="ECO:0007669"/>
    <property type="project" value="InterPro"/>
</dbReference>
<accession>A0A6P8M5H8</accession>
<dbReference type="EC" id="2.5.1.18" evidence="1"/>
<dbReference type="InterPro" id="IPR036282">
    <property type="entry name" value="Glutathione-S-Trfase_C_sf"/>
</dbReference>
<comment type="similarity">
    <text evidence="3">Belongs to the GST superfamily. Sigma family.</text>
</comment>
<dbReference type="Gene3D" id="3.40.30.10">
    <property type="entry name" value="Glutaredoxin"/>
    <property type="match status" value="1"/>
</dbReference>
<dbReference type="GO" id="GO:0006749">
    <property type="term" value="P:glutathione metabolic process"/>
    <property type="evidence" value="ECO:0007669"/>
    <property type="project" value="TreeGrafter"/>
</dbReference>
<dbReference type="GO" id="GO:0004364">
    <property type="term" value="F:glutathione transferase activity"/>
    <property type="evidence" value="ECO:0007669"/>
    <property type="project" value="UniProtKB-EC"/>
</dbReference>
<keyword evidence="2" id="KW-0808">Transferase</keyword>